<dbReference type="EMBL" id="ASHM01039917">
    <property type="protein sequence ID" value="PNX81433.1"/>
    <property type="molecule type" value="Genomic_DNA"/>
</dbReference>
<name>A0A2K3LSE2_TRIPR</name>
<organism evidence="1 2">
    <name type="scientific">Trifolium pratense</name>
    <name type="common">Red clover</name>
    <dbReference type="NCBI Taxonomy" id="57577"/>
    <lineage>
        <taxon>Eukaryota</taxon>
        <taxon>Viridiplantae</taxon>
        <taxon>Streptophyta</taxon>
        <taxon>Embryophyta</taxon>
        <taxon>Tracheophyta</taxon>
        <taxon>Spermatophyta</taxon>
        <taxon>Magnoliopsida</taxon>
        <taxon>eudicotyledons</taxon>
        <taxon>Gunneridae</taxon>
        <taxon>Pentapetalae</taxon>
        <taxon>rosids</taxon>
        <taxon>fabids</taxon>
        <taxon>Fabales</taxon>
        <taxon>Fabaceae</taxon>
        <taxon>Papilionoideae</taxon>
        <taxon>50 kb inversion clade</taxon>
        <taxon>NPAAA clade</taxon>
        <taxon>Hologalegina</taxon>
        <taxon>IRL clade</taxon>
        <taxon>Trifolieae</taxon>
        <taxon>Trifolium</taxon>
    </lineage>
</organism>
<gene>
    <name evidence="1" type="ORF">L195_g037451</name>
</gene>
<dbReference type="AlphaFoldDB" id="A0A2K3LSE2"/>
<reference evidence="1 2" key="1">
    <citation type="journal article" date="2014" name="Am. J. Bot.">
        <title>Genome assembly and annotation for red clover (Trifolium pratense; Fabaceae).</title>
        <authorList>
            <person name="Istvanek J."/>
            <person name="Jaros M."/>
            <person name="Krenek A."/>
            <person name="Repkova J."/>
        </authorList>
    </citation>
    <scope>NUCLEOTIDE SEQUENCE [LARGE SCALE GENOMIC DNA]</scope>
    <source>
        <strain evidence="2">cv. Tatra</strain>
        <tissue evidence="1">Young leaves</tissue>
    </source>
</reference>
<dbReference type="CDD" id="cd09272">
    <property type="entry name" value="RNase_HI_RT_Ty1"/>
    <property type="match status" value="1"/>
</dbReference>
<reference evidence="1 2" key="2">
    <citation type="journal article" date="2017" name="Front. Plant Sci.">
        <title>Gene Classification and Mining of Molecular Markers Useful in Red Clover (Trifolium pratense) Breeding.</title>
        <authorList>
            <person name="Istvanek J."/>
            <person name="Dluhosova J."/>
            <person name="Dluhos P."/>
            <person name="Patkova L."/>
            <person name="Nedelnik J."/>
            <person name="Repkova J."/>
        </authorList>
    </citation>
    <scope>NUCLEOTIDE SEQUENCE [LARGE SCALE GENOMIC DNA]</scope>
    <source>
        <strain evidence="2">cv. Tatra</strain>
        <tissue evidence="1">Young leaves</tissue>
    </source>
</reference>
<evidence type="ECO:0000313" key="2">
    <source>
        <dbReference type="Proteomes" id="UP000236291"/>
    </source>
</evidence>
<dbReference type="PANTHER" id="PTHR11439:SF455">
    <property type="entry name" value="RLK (RECEPTOR-LIKE PROTEIN KINASE) 8, PUTATIVE-RELATED"/>
    <property type="match status" value="1"/>
</dbReference>
<dbReference type="Proteomes" id="UP000236291">
    <property type="component" value="Unassembled WGS sequence"/>
</dbReference>
<comment type="caution">
    <text evidence="1">The sequence shown here is derived from an EMBL/GenBank/DDBJ whole genome shotgun (WGS) entry which is preliminary data.</text>
</comment>
<dbReference type="PANTHER" id="PTHR11439">
    <property type="entry name" value="GAG-POL-RELATED RETROTRANSPOSON"/>
    <property type="match status" value="1"/>
</dbReference>
<dbReference type="STRING" id="57577.A0A2K3LSE2"/>
<evidence type="ECO:0000313" key="1">
    <source>
        <dbReference type="EMBL" id="PNX81433.1"/>
    </source>
</evidence>
<sequence>MANPLESHWKAVKRILRYLKGSLHHGLLLQPAVAGYPLSLRAYSDADWATDQDDRHSVSGALPCSHYDNLSTVALAHNPILHSRTKHMELDIDFVRDKVISKQLIVQHVPAAEQLADPLTKPLSPCNFASIRHKLKLLSNPNPP</sequence>
<proteinExistence type="predicted"/>
<protein>
    <submittedName>
        <fullName evidence="1">Retrovirus-related Pol polyprotein from transposon TNT 1-94</fullName>
    </submittedName>
</protein>
<accession>A0A2K3LSE2</accession>